<dbReference type="Proteomes" id="UP001057291">
    <property type="component" value="Unassembled WGS sequence"/>
</dbReference>
<evidence type="ECO:0000313" key="1">
    <source>
        <dbReference type="EMBL" id="GIM47260.1"/>
    </source>
</evidence>
<accession>A0AAV4LHG8</accession>
<gene>
    <name evidence="1" type="ORF">DNHGIG_28090</name>
</gene>
<evidence type="ECO:0000313" key="2">
    <source>
        <dbReference type="Proteomes" id="UP001057291"/>
    </source>
</evidence>
<evidence type="ECO:0008006" key="3">
    <source>
        <dbReference type="Google" id="ProtNLM"/>
    </source>
</evidence>
<reference evidence="1" key="1">
    <citation type="journal article" date="2023" name="Int. J. Syst. Evol. Microbiol.">
        <title>Collibacillus ludicampi gen. nov., sp. nov., a new soil bacterium of the family Alicyclobacillaceae.</title>
        <authorList>
            <person name="Jojima T."/>
            <person name="Ioku Y."/>
            <person name="Fukuta Y."/>
            <person name="Shirasaka N."/>
            <person name="Matsumura Y."/>
            <person name="Mori M."/>
        </authorList>
    </citation>
    <scope>NUCLEOTIDE SEQUENCE</scope>
    <source>
        <strain evidence="1">TP075</strain>
    </source>
</reference>
<dbReference type="EMBL" id="BOQE01000001">
    <property type="protein sequence ID" value="GIM47260.1"/>
    <property type="molecule type" value="Genomic_DNA"/>
</dbReference>
<name>A0AAV4LHG8_9BACL</name>
<dbReference type="AlphaFoldDB" id="A0AAV4LHG8"/>
<sequence>MPLAFIGGVSLLAPLTHLFVKLFRKDLPQYHRACPACGSGMFERNTVLYRDGMTELLASITHLPVINPIVVTAPSSVDQ</sequence>
<keyword evidence="2" id="KW-1185">Reference proteome</keyword>
<protein>
    <recommendedName>
        <fullName evidence="3">LITAF domain-containing protein</fullName>
    </recommendedName>
</protein>
<comment type="caution">
    <text evidence="1">The sequence shown here is derived from an EMBL/GenBank/DDBJ whole genome shotgun (WGS) entry which is preliminary data.</text>
</comment>
<organism evidence="1 2">
    <name type="scientific">Collibacillus ludicampi</name>
    <dbReference type="NCBI Taxonomy" id="2771369"/>
    <lineage>
        <taxon>Bacteria</taxon>
        <taxon>Bacillati</taxon>
        <taxon>Bacillota</taxon>
        <taxon>Bacilli</taxon>
        <taxon>Bacillales</taxon>
        <taxon>Alicyclobacillaceae</taxon>
        <taxon>Collibacillus</taxon>
    </lineage>
</organism>
<proteinExistence type="predicted"/>